<dbReference type="AlphaFoldDB" id="A0A811R674"/>
<reference evidence="1" key="1">
    <citation type="submission" date="2020-10" db="EMBL/GenBank/DDBJ databases">
        <authorList>
            <person name="Han B."/>
            <person name="Lu T."/>
            <person name="Zhao Q."/>
            <person name="Huang X."/>
            <person name="Zhao Y."/>
        </authorList>
    </citation>
    <scope>NUCLEOTIDE SEQUENCE</scope>
</reference>
<protein>
    <submittedName>
        <fullName evidence="1">Uncharacterized protein</fullName>
    </submittedName>
</protein>
<name>A0A811R674_9POAL</name>
<gene>
    <name evidence="1" type="ORF">NCGR_LOCUS48872</name>
</gene>
<evidence type="ECO:0000313" key="2">
    <source>
        <dbReference type="Proteomes" id="UP000604825"/>
    </source>
</evidence>
<evidence type="ECO:0000313" key="1">
    <source>
        <dbReference type="EMBL" id="CAD6265567.1"/>
    </source>
</evidence>
<organism evidence="1 2">
    <name type="scientific">Miscanthus lutarioriparius</name>
    <dbReference type="NCBI Taxonomy" id="422564"/>
    <lineage>
        <taxon>Eukaryota</taxon>
        <taxon>Viridiplantae</taxon>
        <taxon>Streptophyta</taxon>
        <taxon>Embryophyta</taxon>
        <taxon>Tracheophyta</taxon>
        <taxon>Spermatophyta</taxon>
        <taxon>Magnoliopsida</taxon>
        <taxon>Liliopsida</taxon>
        <taxon>Poales</taxon>
        <taxon>Poaceae</taxon>
        <taxon>PACMAD clade</taxon>
        <taxon>Panicoideae</taxon>
        <taxon>Andropogonodae</taxon>
        <taxon>Andropogoneae</taxon>
        <taxon>Saccharinae</taxon>
        <taxon>Miscanthus</taxon>
    </lineage>
</organism>
<keyword evidence="2" id="KW-1185">Reference proteome</keyword>
<sequence length="54" mass="6029">MPHPEPRVDGPRFGSTLELHFCASCTTQHLISKDAKVILSSHLVLMKLVKQEMA</sequence>
<proteinExistence type="predicted"/>
<comment type="caution">
    <text evidence="1">The sequence shown here is derived from an EMBL/GenBank/DDBJ whole genome shotgun (WGS) entry which is preliminary data.</text>
</comment>
<dbReference type="Proteomes" id="UP000604825">
    <property type="component" value="Unassembled WGS sequence"/>
</dbReference>
<accession>A0A811R674</accession>
<dbReference type="EMBL" id="CAJGYO010000013">
    <property type="protein sequence ID" value="CAD6265567.1"/>
    <property type="molecule type" value="Genomic_DNA"/>
</dbReference>